<accession>A0A1L9TH06</accession>
<dbReference type="GeneID" id="63768232"/>
<dbReference type="PANTHER" id="PTHR43836:SF2">
    <property type="entry name" value="CATECHOL O-METHYLTRANSFERASE 1-RELATED"/>
    <property type="match status" value="1"/>
</dbReference>
<dbReference type="Pfam" id="PF13578">
    <property type="entry name" value="Methyltransf_24"/>
    <property type="match status" value="1"/>
</dbReference>
<dbReference type="Gene3D" id="3.40.50.150">
    <property type="entry name" value="Vaccinia Virus protein VP39"/>
    <property type="match status" value="1"/>
</dbReference>
<comment type="similarity">
    <text evidence="6">Belongs to the class I-like SAM-binding methyltransferase superfamily. Cation-dependent O-methyltransferase family.</text>
</comment>
<dbReference type="GO" id="GO:0006584">
    <property type="term" value="P:catecholamine metabolic process"/>
    <property type="evidence" value="ECO:0007669"/>
    <property type="project" value="UniProtKB-KW"/>
</dbReference>
<dbReference type="GO" id="GO:0008171">
    <property type="term" value="F:O-methyltransferase activity"/>
    <property type="evidence" value="ECO:0007669"/>
    <property type="project" value="InterPro"/>
</dbReference>
<dbReference type="PANTHER" id="PTHR43836">
    <property type="entry name" value="CATECHOL O-METHYLTRANSFERASE 1-RELATED"/>
    <property type="match status" value="1"/>
</dbReference>
<evidence type="ECO:0000256" key="3">
    <source>
        <dbReference type="ARBA" id="ARBA00022679"/>
    </source>
</evidence>
<keyword evidence="2" id="KW-0489">Methyltransferase</keyword>
<keyword evidence="8" id="KW-1185">Reference proteome</keyword>
<dbReference type="InterPro" id="IPR002935">
    <property type="entry name" value="SAM_O-MeTrfase"/>
</dbReference>
<gene>
    <name evidence="7" type="ORF">ASPSYDRAFT_89395</name>
</gene>
<evidence type="ECO:0000256" key="1">
    <source>
        <dbReference type="ARBA" id="ARBA00012880"/>
    </source>
</evidence>
<dbReference type="STRING" id="1036612.A0A1L9TH06"/>
<name>A0A1L9TH06_9EURO</name>
<dbReference type="VEuPathDB" id="FungiDB:ASPSYDRAFT_89395"/>
<dbReference type="InterPro" id="IPR029063">
    <property type="entry name" value="SAM-dependent_MTases_sf"/>
</dbReference>
<keyword evidence="4" id="KW-0949">S-adenosyl-L-methionine</keyword>
<dbReference type="SUPFAM" id="SSF53335">
    <property type="entry name" value="S-adenosyl-L-methionine-dependent methyltransferases"/>
    <property type="match status" value="1"/>
</dbReference>
<dbReference type="GO" id="GO:0032259">
    <property type="term" value="P:methylation"/>
    <property type="evidence" value="ECO:0007669"/>
    <property type="project" value="UniProtKB-KW"/>
</dbReference>
<evidence type="ECO:0000313" key="8">
    <source>
        <dbReference type="Proteomes" id="UP000184356"/>
    </source>
</evidence>
<dbReference type="AlphaFoldDB" id="A0A1L9TH06"/>
<organism evidence="7 8">
    <name type="scientific">Aspergillus sydowii CBS 593.65</name>
    <dbReference type="NCBI Taxonomy" id="1036612"/>
    <lineage>
        <taxon>Eukaryota</taxon>
        <taxon>Fungi</taxon>
        <taxon>Dikarya</taxon>
        <taxon>Ascomycota</taxon>
        <taxon>Pezizomycotina</taxon>
        <taxon>Eurotiomycetes</taxon>
        <taxon>Eurotiomycetidae</taxon>
        <taxon>Eurotiales</taxon>
        <taxon>Aspergillaceae</taxon>
        <taxon>Aspergillus</taxon>
        <taxon>Aspergillus subgen. Nidulantes</taxon>
    </lineage>
</organism>
<evidence type="ECO:0000256" key="6">
    <source>
        <dbReference type="ARBA" id="ARBA00023453"/>
    </source>
</evidence>
<dbReference type="Proteomes" id="UP000184356">
    <property type="component" value="Unassembled WGS sequence"/>
</dbReference>
<sequence length="294" mass="31987">MFFQALLAGTFAVGIISVLFPPRGNKNLLRTIFSVPFSPPSASKPNLNRLRKHIYTSTSTSTSTETPLIKNNPWALMARIGDYADKAGPLMIFRRGKLDIVHEALVAMPEPPRVILEFGSYVGVSALGWGAILEGIHGVDAGAGAGADMKGCCKVYTFEKDPEFVKMAREVIELAGLSDIVTVIEGTAAEALRGLVAEGKVQRGSVDMVFFDHWEKYYLPDLRVCEELRVLRMGSLVVADNTDKPGAPRYLEYVRAGGEEGGVRYETKTYQSKGERTGRPSAVEISTVVDLGAQ</sequence>
<dbReference type="EC" id="2.1.1.6" evidence="1"/>
<dbReference type="EMBL" id="KV878586">
    <property type="protein sequence ID" value="OJJ58661.1"/>
    <property type="molecule type" value="Genomic_DNA"/>
</dbReference>
<evidence type="ECO:0000256" key="2">
    <source>
        <dbReference type="ARBA" id="ARBA00022603"/>
    </source>
</evidence>
<evidence type="ECO:0000256" key="5">
    <source>
        <dbReference type="ARBA" id="ARBA00022939"/>
    </source>
</evidence>
<dbReference type="OrthoDB" id="186626at2759"/>
<proteinExistence type="inferred from homology"/>
<dbReference type="PROSITE" id="PS51682">
    <property type="entry name" value="SAM_OMT_I"/>
    <property type="match status" value="1"/>
</dbReference>
<reference evidence="8" key="1">
    <citation type="journal article" date="2017" name="Genome Biol.">
        <title>Comparative genomics reveals high biological diversity and specific adaptations in the industrially and medically important fungal genus Aspergillus.</title>
        <authorList>
            <person name="de Vries R.P."/>
            <person name="Riley R."/>
            <person name="Wiebenga A."/>
            <person name="Aguilar-Osorio G."/>
            <person name="Amillis S."/>
            <person name="Uchima C.A."/>
            <person name="Anderluh G."/>
            <person name="Asadollahi M."/>
            <person name="Askin M."/>
            <person name="Barry K."/>
            <person name="Battaglia E."/>
            <person name="Bayram O."/>
            <person name="Benocci T."/>
            <person name="Braus-Stromeyer S.A."/>
            <person name="Caldana C."/>
            <person name="Canovas D."/>
            <person name="Cerqueira G.C."/>
            <person name="Chen F."/>
            <person name="Chen W."/>
            <person name="Choi C."/>
            <person name="Clum A."/>
            <person name="Dos Santos R.A."/>
            <person name="Damasio A.R."/>
            <person name="Diallinas G."/>
            <person name="Emri T."/>
            <person name="Fekete E."/>
            <person name="Flipphi M."/>
            <person name="Freyberg S."/>
            <person name="Gallo A."/>
            <person name="Gournas C."/>
            <person name="Habgood R."/>
            <person name="Hainaut M."/>
            <person name="Harispe M.L."/>
            <person name="Henrissat B."/>
            <person name="Hilden K.S."/>
            <person name="Hope R."/>
            <person name="Hossain A."/>
            <person name="Karabika E."/>
            <person name="Karaffa L."/>
            <person name="Karanyi Z."/>
            <person name="Krasevec N."/>
            <person name="Kuo A."/>
            <person name="Kusch H."/>
            <person name="LaButti K."/>
            <person name="Lagendijk E.L."/>
            <person name="Lapidus A."/>
            <person name="Levasseur A."/>
            <person name="Lindquist E."/>
            <person name="Lipzen A."/>
            <person name="Logrieco A.F."/>
            <person name="MacCabe A."/>
            <person name="Maekelae M.R."/>
            <person name="Malavazi I."/>
            <person name="Melin P."/>
            <person name="Meyer V."/>
            <person name="Mielnichuk N."/>
            <person name="Miskei M."/>
            <person name="Molnar A.P."/>
            <person name="Mule G."/>
            <person name="Ngan C.Y."/>
            <person name="Orejas M."/>
            <person name="Orosz E."/>
            <person name="Ouedraogo J.P."/>
            <person name="Overkamp K.M."/>
            <person name="Park H.-S."/>
            <person name="Perrone G."/>
            <person name="Piumi F."/>
            <person name="Punt P.J."/>
            <person name="Ram A.F."/>
            <person name="Ramon A."/>
            <person name="Rauscher S."/>
            <person name="Record E."/>
            <person name="Riano-Pachon D.M."/>
            <person name="Robert V."/>
            <person name="Roehrig J."/>
            <person name="Ruller R."/>
            <person name="Salamov A."/>
            <person name="Salih N.S."/>
            <person name="Samson R.A."/>
            <person name="Sandor E."/>
            <person name="Sanguinetti M."/>
            <person name="Schuetze T."/>
            <person name="Sepcic K."/>
            <person name="Shelest E."/>
            <person name="Sherlock G."/>
            <person name="Sophianopoulou V."/>
            <person name="Squina F.M."/>
            <person name="Sun H."/>
            <person name="Susca A."/>
            <person name="Todd R.B."/>
            <person name="Tsang A."/>
            <person name="Unkles S.E."/>
            <person name="van de Wiele N."/>
            <person name="van Rossen-Uffink D."/>
            <person name="Oliveira J.V."/>
            <person name="Vesth T.C."/>
            <person name="Visser J."/>
            <person name="Yu J.-H."/>
            <person name="Zhou M."/>
            <person name="Andersen M.R."/>
            <person name="Archer D.B."/>
            <person name="Baker S.E."/>
            <person name="Benoit I."/>
            <person name="Brakhage A.A."/>
            <person name="Braus G.H."/>
            <person name="Fischer R."/>
            <person name="Frisvad J.C."/>
            <person name="Goldman G.H."/>
            <person name="Houbraken J."/>
            <person name="Oakley B."/>
            <person name="Pocsi I."/>
            <person name="Scazzocchio C."/>
            <person name="Seiboth B."/>
            <person name="vanKuyk P.A."/>
            <person name="Wortman J."/>
            <person name="Dyer P.S."/>
            <person name="Grigoriev I.V."/>
        </authorList>
    </citation>
    <scope>NUCLEOTIDE SEQUENCE [LARGE SCALE GENOMIC DNA]</scope>
    <source>
        <strain evidence="8">CBS 593.65</strain>
    </source>
</reference>
<evidence type="ECO:0000313" key="7">
    <source>
        <dbReference type="EMBL" id="OJJ58661.1"/>
    </source>
</evidence>
<protein>
    <recommendedName>
        <fullName evidence="1">catechol O-methyltransferase</fullName>
        <ecNumber evidence="1">2.1.1.6</ecNumber>
    </recommendedName>
</protein>
<keyword evidence="3" id="KW-0808">Transferase</keyword>
<keyword evidence="5" id="KW-0128">Catecholamine metabolism</keyword>
<dbReference type="RefSeq" id="XP_040702467.1">
    <property type="nucleotide sequence ID" value="XM_040852159.1"/>
</dbReference>
<evidence type="ECO:0000256" key="4">
    <source>
        <dbReference type="ARBA" id="ARBA00022691"/>
    </source>
</evidence>